<dbReference type="Proteomes" id="UP001459204">
    <property type="component" value="Unassembled WGS sequence"/>
</dbReference>
<name>A0ABU9J1W5_9GAMM</name>
<reference evidence="1 2" key="1">
    <citation type="submission" date="2024-04" db="EMBL/GenBank/DDBJ databases">
        <title>Draft genome sequence of Pseudoxanthomonas putridarboris WD12.</title>
        <authorList>
            <person name="Oh J."/>
        </authorList>
    </citation>
    <scope>NUCLEOTIDE SEQUENCE [LARGE SCALE GENOMIC DNA]</scope>
    <source>
        <strain evidence="1 2">WD12</strain>
    </source>
</reference>
<accession>A0ABU9J1W5</accession>
<dbReference type="EMBL" id="JBBWWT010000004">
    <property type="protein sequence ID" value="MEL1264950.1"/>
    <property type="molecule type" value="Genomic_DNA"/>
</dbReference>
<dbReference type="InterPro" id="IPR029063">
    <property type="entry name" value="SAM-dependent_MTases_sf"/>
</dbReference>
<dbReference type="RefSeq" id="WP_341726128.1">
    <property type="nucleotide sequence ID" value="NZ_JBBWWT010000004.1"/>
</dbReference>
<dbReference type="Gene3D" id="3.40.50.150">
    <property type="entry name" value="Vaccinia Virus protein VP39"/>
    <property type="match status" value="1"/>
</dbReference>
<proteinExistence type="predicted"/>
<comment type="caution">
    <text evidence="1">The sequence shown here is derived from an EMBL/GenBank/DDBJ whole genome shotgun (WGS) entry which is preliminary data.</text>
</comment>
<dbReference type="SUPFAM" id="SSF53335">
    <property type="entry name" value="S-adenosyl-L-methionine-dependent methyltransferases"/>
    <property type="match status" value="1"/>
</dbReference>
<protein>
    <recommendedName>
        <fullName evidence="3">Methyltransferase domain-containing protein</fullName>
    </recommendedName>
</protein>
<evidence type="ECO:0000313" key="2">
    <source>
        <dbReference type="Proteomes" id="UP001459204"/>
    </source>
</evidence>
<keyword evidence="2" id="KW-1185">Reference proteome</keyword>
<evidence type="ECO:0008006" key="3">
    <source>
        <dbReference type="Google" id="ProtNLM"/>
    </source>
</evidence>
<evidence type="ECO:0000313" key="1">
    <source>
        <dbReference type="EMBL" id="MEL1264950.1"/>
    </source>
</evidence>
<organism evidence="1 2">
    <name type="scientific">Pseudoxanthomonas putridarboris</name>
    <dbReference type="NCBI Taxonomy" id="752605"/>
    <lineage>
        <taxon>Bacteria</taxon>
        <taxon>Pseudomonadati</taxon>
        <taxon>Pseudomonadota</taxon>
        <taxon>Gammaproteobacteria</taxon>
        <taxon>Lysobacterales</taxon>
        <taxon>Lysobacteraceae</taxon>
        <taxon>Pseudoxanthomonas</taxon>
    </lineage>
</organism>
<sequence length="219" mass="23771">MPAFAFTRQPDALPWFGTKRGAPLLEAEQALIAQALASRAPQPWLWLSAAAGESTPMTPLPRGLRLHATGAAPSLTGSVRCGLPLPLPTEAIGSIVVQHLLDAGQGDDLLEECARVLEPGGRLWLFTVNPFSPYRLRWRRAGLQPLDATGWRLRLREVGLQPLGDARYLGPVWRTARPQASRWPPQLRAVCVLQAEKRVAGLIPPAPATARTWRAAAPA</sequence>
<gene>
    <name evidence="1" type="ORF">AAD027_11305</name>
</gene>